<keyword evidence="2" id="KW-1185">Reference proteome</keyword>
<sequence>MVTQIKLLSNCTTSGQAIITSRHLREVRHRLSASPLTTRTLQELEVKAVVAIQNYVIEMCVWGAVQRRTVLHRTVQHRTAPHHPRARAVCPTHRRARGKYLKSLWDEWLQ</sequence>
<dbReference type="EMBL" id="BLXT01005500">
    <property type="protein sequence ID" value="GFO23117.1"/>
    <property type="molecule type" value="Genomic_DNA"/>
</dbReference>
<evidence type="ECO:0000313" key="1">
    <source>
        <dbReference type="EMBL" id="GFO23117.1"/>
    </source>
</evidence>
<organism evidence="1 2">
    <name type="scientific">Plakobranchus ocellatus</name>
    <dbReference type="NCBI Taxonomy" id="259542"/>
    <lineage>
        <taxon>Eukaryota</taxon>
        <taxon>Metazoa</taxon>
        <taxon>Spiralia</taxon>
        <taxon>Lophotrochozoa</taxon>
        <taxon>Mollusca</taxon>
        <taxon>Gastropoda</taxon>
        <taxon>Heterobranchia</taxon>
        <taxon>Euthyneura</taxon>
        <taxon>Panpulmonata</taxon>
        <taxon>Sacoglossa</taxon>
        <taxon>Placobranchoidea</taxon>
        <taxon>Plakobranchidae</taxon>
        <taxon>Plakobranchus</taxon>
    </lineage>
</organism>
<dbReference type="AlphaFoldDB" id="A0AAV4BVP6"/>
<accession>A0AAV4BVP6</accession>
<name>A0AAV4BVP6_9GAST</name>
<dbReference type="Proteomes" id="UP000735302">
    <property type="component" value="Unassembled WGS sequence"/>
</dbReference>
<protein>
    <submittedName>
        <fullName evidence="1">Uncharacterized protein</fullName>
    </submittedName>
</protein>
<gene>
    <name evidence="1" type="ORF">PoB_004962200</name>
</gene>
<comment type="caution">
    <text evidence="1">The sequence shown here is derived from an EMBL/GenBank/DDBJ whole genome shotgun (WGS) entry which is preliminary data.</text>
</comment>
<proteinExistence type="predicted"/>
<evidence type="ECO:0000313" key="2">
    <source>
        <dbReference type="Proteomes" id="UP000735302"/>
    </source>
</evidence>
<reference evidence="1 2" key="1">
    <citation type="journal article" date="2021" name="Elife">
        <title>Chloroplast acquisition without the gene transfer in kleptoplastic sea slugs, Plakobranchus ocellatus.</title>
        <authorList>
            <person name="Maeda T."/>
            <person name="Takahashi S."/>
            <person name="Yoshida T."/>
            <person name="Shimamura S."/>
            <person name="Takaki Y."/>
            <person name="Nagai Y."/>
            <person name="Toyoda A."/>
            <person name="Suzuki Y."/>
            <person name="Arimoto A."/>
            <person name="Ishii H."/>
            <person name="Satoh N."/>
            <person name="Nishiyama T."/>
            <person name="Hasebe M."/>
            <person name="Maruyama T."/>
            <person name="Minagawa J."/>
            <person name="Obokata J."/>
            <person name="Shigenobu S."/>
        </authorList>
    </citation>
    <scope>NUCLEOTIDE SEQUENCE [LARGE SCALE GENOMIC DNA]</scope>
</reference>